<evidence type="ECO:0000256" key="1">
    <source>
        <dbReference type="PIRSR" id="PIRSR600246-1"/>
    </source>
</evidence>
<dbReference type="Gene3D" id="3.60.20.30">
    <property type="entry name" value="(Glycosyl)asparaginase"/>
    <property type="match status" value="1"/>
</dbReference>
<evidence type="ECO:0000313" key="5">
    <source>
        <dbReference type="Proteomes" id="UP000183015"/>
    </source>
</evidence>
<protein>
    <submittedName>
        <fullName evidence="4">Beta-aspartyl-peptidase (Threonine type)</fullName>
    </submittedName>
</protein>
<dbReference type="PANTHER" id="PTHR10188">
    <property type="entry name" value="L-ASPARAGINASE"/>
    <property type="match status" value="1"/>
</dbReference>
<sequence>MTQPVIIGSERSEAGLPAGIEVLRRGGSALDAVEAAMRRCEDNLADHYVGTGGLPNARGQVELDASVMLGSDQRFGAVGAVRGYPNPISIARAVLERLPQHCLLVGEGAELFAAENGFERAELLTDEARRIWREQLQQTATAEGDAMGRSVEGENTGAVDGDRRYRESALALVRRLAPHEGPWGTINIIALDASGELCVGVSTSGYPFKYPGRVGDSAVPGAGNWCDLRAGGAACTGRGELSMRGGTARTIVDLLARGENPAEACRLALAQAATLPDDYRAELRALALTPDGRHGGAAGQQGSVYAVMTADSTRPELHPRVVL</sequence>
<dbReference type="InterPro" id="IPR000246">
    <property type="entry name" value="Peptidase_T2"/>
</dbReference>
<dbReference type="Pfam" id="PF01112">
    <property type="entry name" value="Asparaginase_2"/>
    <property type="match status" value="1"/>
</dbReference>
<dbReference type="PANTHER" id="PTHR10188:SF6">
    <property type="entry name" value="N(4)-(BETA-N-ACETYLGLUCOSAMINYL)-L-ASPARAGINASE"/>
    <property type="match status" value="1"/>
</dbReference>
<evidence type="ECO:0000256" key="2">
    <source>
        <dbReference type="PIRSR" id="PIRSR600246-2"/>
    </source>
</evidence>
<feature type="active site" description="Nucleophile" evidence="1">
    <location>
        <position position="185"/>
    </location>
</feature>
<name>A0A1H7ZME1_STRJI</name>
<dbReference type="RefSeq" id="WP_161791346.1">
    <property type="nucleotide sequence ID" value="NZ_BBPN01000050.1"/>
</dbReference>
<keyword evidence="5" id="KW-1185">Reference proteome</keyword>
<dbReference type="CDD" id="cd04513">
    <property type="entry name" value="Glycosylasparaginase"/>
    <property type="match status" value="1"/>
</dbReference>
<dbReference type="GO" id="GO:0005737">
    <property type="term" value="C:cytoplasm"/>
    <property type="evidence" value="ECO:0007669"/>
    <property type="project" value="TreeGrafter"/>
</dbReference>
<dbReference type="AlphaFoldDB" id="A0A1H7ZME1"/>
<feature type="binding site" evidence="2">
    <location>
        <begin position="236"/>
        <end position="239"/>
    </location>
    <ligand>
        <name>substrate</name>
    </ligand>
</feature>
<proteinExistence type="predicted"/>
<feature type="site" description="Cleavage; by autolysis" evidence="3">
    <location>
        <begin position="184"/>
        <end position="185"/>
    </location>
</feature>
<reference evidence="5" key="1">
    <citation type="submission" date="2016-10" db="EMBL/GenBank/DDBJ databases">
        <authorList>
            <person name="Varghese N."/>
        </authorList>
    </citation>
    <scope>NUCLEOTIDE SEQUENCE [LARGE SCALE GENOMIC DNA]</scope>
    <source>
        <strain evidence="5">DSM 45096 / BCRC 16803 / CGMCC 4.1857 / CIP 109030 / JCM 12277 / KCTC 19219 / NBRC 100920 / 33214</strain>
    </source>
</reference>
<evidence type="ECO:0000313" key="4">
    <source>
        <dbReference type="EMBL" id="SEM59495.1"/>
    </source>
</evidence>
<dbReference type="SUPFAM" id="SSF56235">
    <property type="entry name" value="N-terminal nucleophile aminohydrolases (Ntn hydrolases)"/>
    <property type="match status" value="1"/>
</dbReference>
<dbReference type="GO" id="GO:0016811">
    <property type="term" value="F:hydrolase activity, acting on carbon-nitrogen (but not peptide) bonds, in linear amides"/>
    <property type="evidence" value="ECO:0007669"/>
    <property type="project" value="UniProtKB-ARBA"/>
</dbReference>
<dbReference type="eggNOG" id="COG1446">
    <property type="taxonomic scope" value="Bacteria"/>
</dbReference>
<feature type="binding site" evidence="2">
    <location>
        <begin position="213"/>
        <end position="216"/>
    </location>
    <ligand>
        <name>substrate</name>
    </ligand>
</feature>
<accession>A0A1H7ZME1</accession>
<dbReference type="Proteomes" id="UP000183015">
    <property type="component" value="Unassembled WGS sequence"/>
</dbReference>
<dbReference type="InterPro" id="IPR029055">
    <property type="entry name" value="Ntn_hydrolases_N"/>
</dbReference>
<gene>
    <name evidence="4" type="ORF">SAMN05414137_13632</name>
</gene>
<organism evidence="4 5">
    <name type="scientific">Streptacidiphilus jiangxiensis</name>
    <dbReference type="NCBI Taxonomy" id="235985"/>
    <lineage>
        <taxon>Bacteria</taxon>
        <taxon>Bacillati</taxon>
        <taxon>Actinomycetota</taxon>
        <taxon>Actinomycetes</taxon>
        <taxon>Kitasatosporales</taxon>
        <taxon>Streptomycetaceae</taxon>
        <taxon>Streptacidiphilus</taxon>
    </lineage>
</organism>
<dbReference type="STRING" id="235985.SAMN05414137_13632"/>
<dbReference type="EMBL" id="FOAZ01000036">
    <property type="protein sequence ID" value="SEM59495.1"/>
    <property type="molecule type" value="Genomic_DNA"/>
</dbReference>
<evidence type="ECO:0000256" key="3">
    <source>
        <dbReference type="PIRSR" id="PIRSR600246-3"/>
    </source>
</evidence>